<dbReference type="AlphaFoldDB" id="A0AAP9Y897"/>
<feature type="region of interest" description="Disordered" evidence="1">
    <location>
        <begin position="1"/>
        <end position="36"/>
    </location>
</feature>
<dbReference type="EMBL" id="CP066065">
    <property type="protein sequence ID" value="QQC43458.1"/>
    <property type="molecule type" value="Genomic_DNA"/>
</dbReference>
<evidence type="ECO:0000256" key="1">
    <source>
        <dbReference type="SAM" id="MobiDB-lite"/>
    </source>
</evidence>
<proteinExistence type="predicted"/>
<feature type="transmembrane region" description="Helical" evidence="2">
    <location>
        <begin position="47"/>
        <end position="69"/>
    </location>
</feature>
<organism evidence="3 4">
    <name type="scientific">Schaalia meyeri</name>
    <dbReference type="NCBI Taxonomy" id="52773"/>
    <lineage>
        <taxon>Bacteria</taxon>
        <taxon>Bacillati</taxon>
        <taxon>Actinomycetota</taxon>
        <taxon>Actinomycetes</taxon>
        <taxon>Actinomycetales</taxon>
        <taxon>Actinomycetaceae</taxon>
        <taxon>Schaalia</taxon>
    </lineage>
</organism>
<keyword evidence="4" id="KW-1185">Reference proteome</keyword>
<keyword evidence="2" id="KW-1133">Transmembrane helix</keyword>
<protein>
    <submittedName>
        <fullName evidence="3">Uncharacterized protein</fullName>
    </submittedName>
</protein>
<gene>
    <name evidence="3" type="ORF">I6H42_06550</name>
</gene>
<accession>A0AAP9Y897</accession>
<sequence length="253" mass="27396">MSDQHVPTPTDPARTDAGSTKPAAVGLGASPLDAQASKPAKSKGMSIYNCVTSILLIVFLAVTITMAVLTQQRASATRNTREEARSVREQAAQLAAPRWCEQVTAEHADAMEELYDQYYDASTTVRVAIDKQCAKRVNAVKLIHANPAEGSFDTETNSCSISESGTTASCTVEVKANDTLRAKLATFSSTTVTLKMWFDHRKMFVANPDKEIENVATVTLDSTGMATVDFEVPYDSSWGEYYGLGVSSFFPNE</sequence>
<evidence type="ECO:0000256" key="2">
    <source>
        <dbReference type="SAM" id="Phobius"/>
    </source>
</evidence>
<name>A0AAP9Y897_9ACTO</name>
<evidence type="ECO:0000313" key="3">
    <source>
        <dbReference type="EMBL" id="QQC43458.1"/>
    </source>
</evidence>
<keyword evidence="2" id="KW-0812">Transmembrane</keyword>
<reference evidence="3 4" key="1">
    <citation type="submission" date="2020-12" db="EMBL/GenBank/DDBJ databases">
        <title>FDA dAtabase for Regulatory Grade micrObial Sequences (FDA-ARGOS): Supporting development and validation of Infectious Disease Dx tests.</title>
        <authorList>
            <person name="Sproer C."/>
            <person name="Gronow S."/>
            <person name="Severitt S."/>
            <person name="Schroder I."/>
            <person name="Tallon L."/>
            <person name="Sadzewicz L."/>
            <person name="Zhao X."/>
            <person name="Boylan J."/>
            <person name="Ott S."/>
            <person name="Bowen H."/>
            <person name="Vavikolanu K."/>
            <person name="Mehta A."/>
            <person name="Aluvathingal J."/>
            <person name="Nadendla S."/>
            <person name="Lowell S."/>
            <person name="Myers T."/>
            <person name="Yan Y."/>
            <person name="Sichtig H."/>
        </authorList>
    </citation>
    <scope>NUCLEOTIDE SEQUENCE [LARGE SCALE GENOMIC DNA]</scope>
    <source>
        <strain evidence="3 4">FDAARGOS_985</strain>
    </source>
</reference>
<dbReference type="Proteomes" id="UP000595220">
    <property type="component" value="Chromosome"/>
</dbReference>
<dbReference type="RefSeq" id="WP_050695682.1">
    <property type="nucleotide sequence ID" value="NZ_CP012072.1"/>
</dbReference>
<evidence type="ECO:0000313" key="4">
    <source>
        <dbReference type="Proteomes" id="UP000595220"/>
    </source>
</evidence>
<keyword evidence="2" id="KW-0472">Membrane</keyword>